<name>A0A852PH53_HAEHA</name>
<protein>
    <submittedName>
        <fullName evidence="1">Abi family protein</fullName>
    </submittedName>
</protein>
<gene>
    <name evidence="1" type="ORF">HZI69_03490</name>
</gene>
<sequence>MLSRQITSISASRLDAYLLCFYQHNHNKQKEAIAVYTALQHRIGIYFSLIQEIEVALRNEMSELMRKSAPSNDLYKFFHYLANNQNAPLTTESKKQIQKSIKDCKHKKNYDENDIISRISFGFWVNLLDYDKQRNPHVYYWQGVFNNIFDKRFSTFKDLYNSLKQIMRFRNRLYHQEIVWNKKIAKKPEQALHNLKKTYDQFESVLQKIAPERYTFRLLSQALTWQYKLFFEPQLFEAEIAVLPQHIL</sequence>
<organism evidence="1 2">
    <name type="scientific">Haemophilus haemolyticus</name>
    <dbReference type="NCBI Taxonomy" id="726"/>
    <lineage>
        <taxon>Bacteria</taxon>
        <taxon>Pseudomonadati</taxon>
        <taxon>Pseudomonadota</taxon>
        <taxon>Gammaproteobacteria</taxon>
        <taxon>Pasteurellales</taxon>
        <taxon>Pasteurellaceae</taxon>
        <taxon>Haemophilus</taxon>
    </lineage>
</organism>
<dbReference type="RefSeq" id="WP_179227335.1">
    <property type="nucleotide sequence ID" value="NZ_JACBKA010000004.1"/>
</dbReference>
<evidence type="ECO:0000313" key="2">
    <source>
        <dbReference type="Proteomes" id="UP000590599"/>
    </source>
</evidence>
<reference evidence="1 2" key="1">
    <citation type="submission" date="2020-07" db="EMBL/GenBank/DDBJ databases">
        <title>Genus Haemophilus, Bergeys manual.</title>
        <authorList>
            <person name="Noerskov-Lauritsen N."/>
        </authorList>
    </citation>
    <scope>NUCLEOTIDE SEQUENCE [LARGE SCALE GENOMIC DNA]</scope>
    <source>
        <strain evidence="1 2">CCUG30047</strain>
    </source>
</reference>
<comment type="caution">
    <text evidence="1">The sequence shown here is derived from an EMBL/GenBank/DDBJ whole genome shotgun (WGS) entry which is preliminary data.</text>
</comment>
<accession>A0A852PH53</accession>
<dbReference type="Proteomes" id="UP000590599">
    <property type="component" value="Unassembled WGS sequence"/>
</dbReference>
<evidence type="ECO:0000313" key="1">
    <source>
        <dbReference type="EMBL" id="NYA26906.1"/>
    </source>
</evidence>
<proteinExistence type="predicted"/>
<dbReference type="EMBL" id="JACBKA010000004">
    <property type="protein sequence ID" value="NYA26906.1"/>
    <property type="molecule type" value="Genomic_DNA"/>
</dbReference>
<dbReference type="AlphaFoldDB" id="A0A852PH53"/>